<dbReference type="RefSeq" id="WP_188580791.1">
    <property type="nucleotide sequence ID" value="NZ_BMDZ01000053.1"/>
</dbReference>
<comment type="caution">
    <text evidence="2">The sequence shown here is derived from an EMBL/GenBank/DDBJ whole genome shotgun (WGS) entry which is preliminary data.</text>
</comment>
<reference evidence="3" key="1">
    <citation type="journal article" date="2019" name="Int. J. Syst. Evol. Microbiol.">
        <title>The Global Catalogue of Microorganisms (GCM) 10K type strain sequencing project: providing services to taxonomists for standard genome sequencing and annotation.</title>
        <authorList>
            <consortium name="The Broad Institute Genomics Platform"/>
            <consortium name="The Broad Institute Genome Sequencing Center for Infectious Disease"/>
            <person name="Wu L."/>
            <person name="Ma J."/>
        </authorList>
    </citation>
    <scope>NUCLEOTIDE SEQUENCE [LARGE SCALE GENOMIC DNA]</scope>
    <source>
        <strain evidence="3">CGMCC 1.10188</strain>
    </source>
</reference>
<feature type="region of interest" description="Disordered" evidence="1">
    <location>
        <begin position="1"/>
        <end position="25"/>
    </location>
</feature>
<protein>
    <submittedName>
        <fullName evidence="2">Uncharacterized protein</fullName>
    </submittedName>
</protein>
<feature type="compositionally biased region" description="Low complexity" evidence="1">
    <location>
        <begin position="9"/>
        <end position="22"/>
    </location>
</feature>
<dbReference type="EMBL" id="BMDZ01000053">
    <property type="protein sequence ID" value="GGB53211.1"/>
    <property type="molecule type" value="Genomic_DNA"/>
</dbReference>
<evidence type="ECO:0000313" key="2">
    <source>
        <dbReference type="EMBL" id="GGB53211.1"/>
    </source>
</evidence>
<proteinExistence type="predicted"/>
<organism evidence="2 3">
    <name type="scientific">Tistrella bauzanensis</name>
    <dbReference type="NCBI Taxonomy" id="657419"/>
    <lineage>
        <taxon>Bacteria</taxon>
        <taxon>Pseudomonadati</taxon>
        <taxon>Pseudomonadota</taxon>
        <taxon>Alphaproteobacteria</taxon>
        <taxon>Geminicoccales</taxon>
        <taxon>Geminicoccaceae</taxon>
        <taxon>Tistrella</taxon>
    </lineage>
</organism>
<name>A0ABQ1IZ05_9PROT</name>
<evidence type="ECO:0000256" key="1">
    <source>
        <dbReference type="SAM" id="MobiDB-lite"/>
    </source>
</evidence>
<accession>A0ABQ1IZ05</accession>
<feature type="region of interest" description="Disordered" evidence="1">
    <location>
        <begin position="88"/>
        <end position="110"/>
    </location>
</feature>
<sequence>MIQAATRDGATVAAEAPGAGAAVDHHRLPEIMGDDARPEILRGARLKADVEHTGQGRAPAVEGAGRIGDVGRIEDVGAGGRVGCHRAEALHGHRGGGMGKPGRGGRRIGLPILSRPPIETHGLIFETRRRVRRPAA</sequence>
<dbReference type="Proteomes" id="UP000603352">
    <property type="component" value="Unassembled WGS sequence"/>
</dbReference>
<keyword evidence="3" id="KW-1185">Reference proteome</keyword>
<gene>
    <name evidence="2" type="ORF">GCM10011505_37800</name>
</gene>
<evidence type="ECO:0000313" key="3">
    <source>
        <dbReference type="Proteomes" id="UP000603352"/>
    </source>
</evidence>